<keyword evidence="1" id="KW-0812">Transmembrane</keyword>
<dbReference type="GO" id="GO:0009055">
    <property type="term" value="F:electron transfer activity"/>
    <property type="evidence" value="ECO:0007669"/>
    <property type="project" value="InterPro"/>
</dbReference>
<protein>
    <submittedName>
        <fullName evidence="3">NAD(P)H-dependent oxidoreductase</fullName>
    </submittedName>
</protein>
<dbReference type="InterPro" id="IPR008254">
    <property type="entry name" value="Flavodoxin/NO_synth"/>
</dbReference>
<dbReference type="Gene3D" id="3.40.50.360">
    <property type="match status" value="1"/>
</dbReference>
<proteinExistence type="predicted"/>
<dbReference type="Proteomes" id="UP000886724">
    <property type="component" value="Unassembled WGS sequence"/>
</dbReference>
<keyword evidence="1" id="KW-1133">Transmembrane helix</keyword>
<dbReference type="SUPFAM" id="SSF52218">
    <property type="entry name" value="Flavoproteins"/>
    <property type="match status" value="1"/>
</dbReference>
<evidence type="ECO:0000313" key="4">
    <source>
        <dbReference type="Proteomes" id="UP000886724"/>
    </source>
</evidence>
<dbReference type="PROSITE" id="PS50902">
    <property type="entry name" value="FLAVODOXIN_LIKE"/>
    <property type="match status" value="1"/>
</dbReference>
<evidence type="ECO:0000259" key="2">
    <source>
        <dbReference type="PROSITE" id="PS50902"/>
    </source>
</evidence>
<dbReference type="InterPro" id="IPR001226">
    <property type="entry name" value="Flavodoxin_CS"/>
</dbReference>
<dbReference type="EMBL" id="DXET01000102">
    <property type="protein sequence ID" value="HIX81225.1"/>
    <property type="molecule type" value="Genomic_DNA"/>
</dbReference>
<dbReference type="Pfam" id="PF12682">
    <property type="entry name" value="Flavodoxin_4"/>
    <property type="match status" value="1"/>
</dbReference>
<dbReference type="PANTHER" id="PTHR39201:SF1">
    <property type="entry name" value="FLAVODOXIN-LIKE DOMAIN-CONTAINING PROTEIN"/>
    <property type="match status" value="1"/>
</dbReference>
<organism evidence="3 4">
    <name type="scientific">Candidatus Erysipelatoclostridium merdavium</name>
    <dbReference type="NCBI Taxonomy" id="2838566"/>
    <lineage>
        <taxon>Bacteria</taxon>
        <taxon>Bacillati</taxon>
        <taxon>Bacillota</taxon>
        <taxon>Erysipelotrichia</taxon>
        <taxon>Erysipelotrichales</taxon>
        <taxon>Erysipelotrichales incertae sedis</taxon>
    </lineage>
</organism>
<feature type="transmembrane region" description="Helical" evidence="1">
    <location>
        <begin position="7"/>
        <end position="26"/>
    </location>
</feature>
<keyword evidence="1" id="KW-0472">Membrane</keyword>
<feature type="domain" description="Flavodoxin-like" evidence="2">
    <location>
        <begin position="57"/>
        <end position="210"/>
    </location>
</feature>
<dbReference type="InterPro" id="IPR029039">
    <property type="entry name" value="Flavoprotein-like_sf"/>
</dbReference>
<comment type="caution">
    <text evidence="3">The sequence shown here is derived from an EMBL/GenBank/DDBJ whole genome shotgun (WGS) entry which is preliminary data.</text>
</comment>
<dbReference type="PANTHER" id="PTHR39201">
    <property type="entry name" value="EXPORTED PROTEIN-RELATED"/>
    <property type="match status" value="1"/>
</dbReference>
<reference evidence="3" key="2">
    <citation type="submission" date="2021-04" db="EMBL/GenBank/DDBJ databases">
        <authorList>
            <person name="Gilroy R."/>
        </authorList>
    </citation>
    <scope>NUCLEOTIDE SEQUENCE</scope>
    <source>
        <strain evidence="3">ChiGjej1B1-14440</strain>
    </source>
</reference>
<dbReference type="PROSITE" id="PS00201">
    <property type="entry name" value="FLAVODOXIN"/>
    <property type="match status" value="1"/>
</dbReference>
<sequence>MKKRIMMLVLGVAVIIVAIFGIFTYLNNNQNESQDTNGTVSNESKTDDINIENMGNTLILYFSMSGNTETVANYIHEEIGGDIVKLETVQTYPEDYDELVDYAREEQRDNARPELETAIENIEQYDTIFLGYPNWWGDMPMPIYSFLDRYDLSNKTIAPFITHGGSGLSGTPANIANEEPDAVVTEGLAINGDDVDDCQDEVNEWLNELNF</sequence>
<dbReference type="GO" id="GO:0016651">
    <property type="term" value="F:oxidoreductase activity, acting on NAD(P)H"/>
    <property type="evidence" value="ECO:0007669"/>
    <property type="project" value="UniProtKB-ARBA"/>
</dbReference>
<reference evidence="3" key="1">
    <citation type="journal article" date="2021" name="PeerJ">
        <title>Extensive microbial diversity within the chicken gut microbiome revealed by metagenomics and culture.</title>
        <authorList>
            <person name="Gilroy R."/>
            <person name="Ravi A."/>
            <person name="Getino M."/>
            <person name="Pursley I."/>
            <person name="Horton D.L."/>
            <person name="Alikhan N.F."/>
            <person name="Baker D."/>
            <person name="Gharbi K."/>
            <person name="Hall N."/>
            <person name="Watson M."/>
            <person name="Adriaenssens E.M."/>
            <person name="Foster-Nyarko E."/>
            <person name="Jarju S."/>
            <person name="Secka A."/>
            <person name="Antonio M."/>
            <person name="Oren A."/>
            <person name="Chaudhuri R.R."/>
            <person name="La Ragione R."/>
            <person name="Hildebrand F."/>
            <person name="Pallen M.J."/>
        </authorList>
    </citation>
    <scope>NUCLEOTIDE SEQUENCE</scope>
    <source>
        <strain evidence="3">ChiGjej1B1-14440</strain>
    </source>
</reference>
<evidence type="ECO:0000256" key="1">
    <source>
        <dbReference type="SAM" id="Phobius"/>
    </source>
</evidence>
<dbReference type="AlphaFoldDB" id="A0A9D1XL31"/>
<accession>A0A9D1XL31</accession>
<dbReference type="GO" id="GO:0010181">
    <property type="term" value="F:FMN binding"/>
    <property type="evidence" value="ECO:0007669"/>
    <property type="project" value="InterPro"/>
</dbReference>
<gene>
    <name evidence="3" type="ORF">H9980_04535</name>
</gene>
<evidence type="ECO:0000313" key="3">
    <source>
        <dbReference type="EMBL" id="HIX81225.1"/>
    </source>
</evidence>
<name>A0A9D1XL31_9FIRM</name>